<gene>
    <name evidence="2" type="ORF">EV644_13727</name>
</gene>
<comment type="caution">
    <text evidence="2">The sequence shown here is derived from an EMBL/GenBank/DDBJ whole genome shotgun (WGS) entry which is preliminary data.</text>
</comment>
<evidence type="ECO:0000313" key="3">
    <source>
        <dbReference type="Proteomes" id="UP000295818"/>
    </source>
</evidence>
<evidence type="ECO:0000313" key="2">
    <source>
        <dbReference type="EMBL" id="TCO10059.1"/>
    </source>
</evidence>
<dbReference type="EMBL" id="SLWM01000037">
    <property type="protein sequence ID" value="TCO10059.1"/>
    <property type="molecule type" value="Genomic_DNA"/>
</dbReference>
<protein>
    <submittedName>
        <fullName evidence="2">Uncharacterized protein DUF4386</fullName>
    </submittedName>
</protein>
<dbReference type="Proteomes" id="UP000295818">
    <property type="component" value="Unassembled WGS sequence"/>
</dbReference>
<keyword evidence="1" id="KW-0472">Membrane</keyword>
<organism evidence="2 3">
    <name type="scientific">Kribbella orskensis</name>
    <dbReference type="NCBI Taxonomy" id="2512216"/>
    <lineage>
        <taxon>Bacteria</taxon>
        <taxon>Bacillati</taxon>
        <taxon>Actinomycetota</taxon>
        <taxon>Actinomycetes</taxon>
        <taxon>Propionibacteriales</taxon>
        <taxon>Kribbellaceae</taxon>
        <taxon>Kribbella</taxon>
    </lineage>
</organism>
<dbReference type="RefSeq" id="WP_241999405.1">
    <property type="nucleotide sequence ID" value="NZ_SLWM01000037.1"/>
</dbReference>
<name>A0ABY2B7S6_9ACTN</name>
<evidence type="ECO:0000256" key="1">
    <source>
        <dbReference type="SAM" id="Phobius"/>
    </source>
</evidence>
<keyword evidence="3" id="KW-1185">Reference proteome</keyword>
<reference evidence="2 3" key="1">
    <citation type="journal article" date="2015" name="Stand. Genomic Sci.">
        <title>Genomic Encyclopedia of Bacterial and Archaeal Type Strains, Phase III: the genomes of soil and plant-associated and newly described type strains.</title>
        <authorList>
            <person name="Whitman W.B."/>
            <person name="Woyke T."/>
            <person name="Klenk H.P."/>
            <person name="Zhou Y."/>
            <person name="Lilburn T.G."/>
            <person name="Beck B.J."/>
            <person name="De Vos P."/>
            <person name="Vandamme P."/>
            <person name="Eisen J.A."/>
            <person name="Garrity G."/>
            <person name="Hugenholtz P."/>
            <person name="Kyrpides N.C."/>
        </authorList>
    </citation>
    <scope>NUCLEOTIDE SEQUENCE [LARGE SCALE GENOMIC DNA]</scope>
    <source>
        <strain evidence="2 3">VKM Ac-2538</strain>
    </source>
</reference>
<dbReference type="InterPro" id="IPR025495">
    <property type="entry name" value="DUF4386"/>
</dbReference>
<feature type="transmembrane region" description="Helical" evidence="1">
    <location>
        <begin position="95"/>
        <end position="121"/>
    </location>
</feature>
<feature type="transmembrane region" description="Helical" evidence="1">
    <location>
        <begin position="23"/>
        <end position="43"/>
    </location>
</feature>
<feature type="transmembrane region" description="Helical" evidence="1">
    <location>
        <begin position="209"/>
        <end position="230"/>
    </location>
</feature>
<sequence>MTSTLPPTTAPSTKKQGLYRKTALVAGGLYLLTFASSIPAVPLLEPVLNNANYIISSGADNRVLFACLLDFINALAAIGTAVALFPVVKRQNESLALGFVTTRLFEAAVIVIGIVSLLSIVTLRQPGASGAEADSLVVAGQSLVAVRDWTMLLGPGFMAAVNALLIGTLMYKSGLVPRIIPTVGLIGAPLLLASSIATLFGVFGQFSPVAMILVAPIFFWELSLGTWLVVKGFKPAPIIEHA</sequence>
<accession>A0ABY2B7S6</accession>
<feature type="transmembrane region" description="Helical" evidence="1">
    <location>
        <begin position="183"/>
        <end position="203"/>
    </location>
</feature>
<feature type="transmembrane region" description="Helical" evidence="1">
    <location>
        <begin position="152"/>
        <end position="171"/>
    </location>
</feature>
<feature type="transmembrane region" description="Helical" evidence="1">
    <location>
        <begin position="63"/>
        <end position="88"/>
    </location>
</feature>
<keyword evidence="1" id="KW-1133">Transmembrane helix</keyword>
<keyword evidence="1" id="KW-0812">Transmembrane</keyword>
<proteinExistence type="predicted"/>
<dbReference type="Pfam" id="PF14329">
    <property type="entry name" value="DUF4386"/>
    <property type="match status" value="1"/>
</dbReference>